<dbReference type="InterPro" id="IPR001525">
    <property type="entry name" value="C5_MeTfrase"/>
</dbReference>
<name>A0R876_PELPD</name>
<evidence type="ECO:0000256" key="6">
    <source>
        <dbReference type="PROSITE-ProRule" id="PRU01016"/>
    </source>
</evidence>
<dbReference type="PRINTS" id="PR00105">
    <property type="entry name" value="C5METTRFRASE"/>
</dbReference>
<dbReference type="KEGG" id="ppd:Ppro_3855"/>
<evidence type="ECO:0000313" key="10">
    <source>
        <dbReference type="Proteomes" id="UP000006732"/>
    </source>
</evidence>
<dbReference type="GO" id="GO:0003886">
    <property type="term" value="F:DNA (cytosine-5-)-methyltransferase activity"/>
    <property type="evidence" value="ECO:0007669"/>
    <property type="project" value="UniProtKB-EC"/>
</dbReference>
<keyword evidence="1 6" id="KW-0489">Methyltransferase</keyword>
<dbReference type="PANTHER" id="PTHR10629:SF52">
    <property type="entry name" value="DNA (CYTOSINE-5)-METHYLTRANSFERASE 1"/>
    <property type="match status" value="1"/>
</dbReference>
<dbReference type="RefSeq" id="WP_011733953.1">
    <property type="nucleotide sequence ID" value="NC_008608.1"/>
</dbReference>
<dbReference type="EC" id="2.1.1.37" evidence="8"/>
<organism evidence="9 10">
    <name type="scientific">Pelobacter propionicus (strain DSM 2379 / NBRC 103807 / OttBd1)</name>
    <dbReference type="NCBI Taxonomy" id="338966"/>
    <lineage>
        <taxon>Bacteria</taxon>
        <taxon>Pseudomonadati</taxon>
        <taxon>Thermodesulfobacteriota</taxon>
        <taxon>Desulfuromonadia</taxon>
        <taxon>Desulfuromonadales</taxon>
        <taxon>Desulfuromonadaceae</taxon>
        <taxon>Pelobacter</taxon>
    </lineage>
</organism>
<evidence type="ECO:0000256" key="2">
    <source>
        <dbReference type="ARBA" id="ARBA00022679"/>
    </source>
</evidence>
<protein>
    <recommendedName>
        <fullName evidence="8">Cytosine-specific methyltransferase</fullName>
        <ecNumber evidence="8">2.1.1.37</ecNumber>
    </recommendedName>
</protein>
<comment type="catalytic activity">
    <reaction evidence="5 8">
        <text>a 2'-deoxycytidine in DNA + S-adenosyl-L-methionine = a 5-methyl-2'-deoxycytidine in DNA + S-adenosyl-L-homocysteine + H(+)</text>
        <dbReference type="Rhea" id="RHEA:13681"/>
        <dbReference type="Rhea" id="RHEA-COMP:11369"/>
        <dbReference type="Rhea" id="RHEA-COMP:11370"/>
        <dbReference type="ChEBI" id="CHEBI:15378"/>
        <dbReference type="ChEBI" id="CHEBI:57856"/>
        <dbReference type="ChEBI" id="CHEBI:59789"/>
        <dbReference type="ChEBI" id="CHEBI:85452"/>
        <dbReference type="ChEBI" id="CHEBI:85454"/>
        <dbReference type="EC" id="2.1.1.37"/>
    </reaction>
</comment>
<geneLocation type="plasmid" evidence="9 10">
    <name>pPRO2</name>
</geneLocation>
<evidence type="ECO:0000256" key="8">
    <source>
        <dbReference type="RuleBase" id="RU000417"/>
    </source>
</evidence>
<dbReference type="InterPro" id="IPR018117">
    <property type="entry name" value="C5_DNA_meth_AS"/>
</dbReference>
<sequence length="313" mass="34819">MAATKHMITVVSLFSGCGGMDLGFSGGFDFLGEHYAKTQFKIIWANELNGAACRTYRKNIGHHIKEGDIWQTMPEMPQSADLVIGGFPCQDISVNGKGAGVNGKRSGLYRAMVEAVSRIRPKIFVAENVKGLLMRHNADSLQRVLSDFRALGYEVSYHLYHAADYGVPQTRERVFIVGTRPDVQKFIPPKPVCSKHITAKEAIGDLETLAEDVEFNHIWSLANKSAEQGNRSLKAERPGYTIRAECHGNIQFHYALPRRISMREAARFQSFPDNFRFEAKLRETERQVGNAVPPVLAWHIAKATQAVLTGCAA</sequence>
<dbReference type="Proteomes" id="UP000006732">
    <property type="component" value="Plasmid pPRO2"/>
</dbReference>
<gene>
    <name evidence="9" type="ordered locus">Ppro_3855</name>
</gene>
<accession>A0R876</accession>
<dbReference type="InterPro" id="IPR050390">
    <property type="entry name" value="C5-Methyltransferase"/>
</dbReference>
<evidence type="ECO:0000256" key="7">
    <source>
        <dbReference type="RuleBase" id="RU000416"/>
    </source>
</evidence>
<dbReference type="PROSITE" id="PS51679">
    <property type="entry name" value="SAM_MT_C5"/>
    <property type="match status" value="1"/>
</dbReference>
<evidence type="ECO:0000256" key="3">
    <source>
        <dbReference type="ARBA" id="ARBA00022691"/>
    </source>
</evidence>
<reference evidence="9 10" key="1">
    <citation type="submission" date="2006-10" db="EMBL/GenBank/DDBJ databases">
        <title>Complete sequence of plasmid pPRO2 of Pelobacter propionicus DSM 2379.</title>
        <authorList>
            <consortium name="US DOE Joint Genome Institute"/>
            <person name="Copeland A."/>
            <person name="Lucas S."/>
            <person name="Lapidus A."/>
            <person name="Barry K."/>
            <person name="Detter J.C."/>
            <person name="Glavina del Rio T."/>
            <person name="Hammon N."/>
            <person name="Israni S."/>
            <person name="Dalin E."/>
            <person name="Tice H."/>
            <person name="Pitluck S."/>
            <person name="Saunders E."/>
            <person name="Brettin T."/>
            <person name="Bruce D."/>
            <person name="Han C."/>
            <person name="Tapia R."/>
            <person name="Schmutz J."/>
            <person name="Larimer F."/>
            <person name="Land M."/>
            <person name="Hauser L."/>
            <person name="Kyrpides N."/>
            <person name="Kim E."/>
            <person name="Lovley D."/>
            <person name="Richardson P."/>
        </authorList>
    </citation>
    <scope>NUCLEOTIDE SEQUENCE [LARGE SCALE GENOMIC DNA]</scope>
    <source>
        <strain evidence="10">DSM 2379 / NBRC 103807 / OttBd1</strain>
        <plasmid evidence="10">Plasmid pPRO2</plasmid>
    </source>
</reference>
<keyword evidence="9" id="KW-0614">Plasmid</keyword>
<dbReference type="Pfam" id="PF00145">
    <property type="entry name" value="DNA_methylase"/>
    <property type="match status" value="2"/>
</dbReference>
<dbReference type="PROSITE" id="PS51257">
    <property type="entry name" value="PROKAR_LIPOPROTEIN"/>
    <property type="match status" value="1"/>
</dbReference>
<dbReference type="GO" id="GO:0032259">
    <property type="term" value="P:methylation"/>
    <property type="evidence" value="ECO:0007669"/>
    <property type="project" value="UniProtKB-KW"/>
</dbReference>
<comment type="similarity">
    <text evidence="6 7">Belongs to the class I-like SAM-binding methyltransferase superfamily. C5-methyltransferase family.</text>
</comment>
<dbReference type="REBASE" id="13988">
    <property type="entry name" value="M.PprDORF3855P"/>
</dbReference>
<feature type="active site" evidence="6">
    <location>
        <position position="89"/>
    </location>
</feature>
<keyword evidence="4" id="KW-0680">Restriction system</keyword>
<keyword evidence="3 6" id="KW-0949">S-adenosyl-L-methionine</keyword>
<dbReference type="PROSITE" id="PS00094">
    <property type="entry name" value="C5_MTASE_1"/>
    <property type="match status" value="1"/>
</dbReference>
<dbReference type="CDD" id="cd00315">
    <property type="entry name" value="Cyt_C5_DNA_methylase"/>
    <property type="match status" value="1"/>
</dbReference>
<dbReference type="GO" id="GO:0009307">
    <property type="term" value="P:DNA restriction-modification system"/>
    <property type="evidence" value="ECO:0007669"/>
    <property type="project" value="UniProtKB-KW"/>
</dbReference>
<dbReference type="Gene3D" id="3.40.50.150">
    <property type="entry name" value="Vaccinia Virus protein VP39"/>
    <property type="match status" value="1"/>
</dbReference>
<proteinExistence type="inferred from homology"/>
<evidence type="ECO:0000256" key="4">
    <source>
        <dbReference type="ARBA" id="ARBA00022747"/>
    </source>
</evidence>
<evidence type="ECO:0000256" key="1">
    <source>
        <dbReference type="ARBA" id="ARBA00022603"/>
    </source>
</evidence>
<dbReference type="SUPFAM" id="SSF53335">
    <property type="entry name" value="S-adenosyl-L-methionine-dependent methyltransferases"/>
    <property type="match status" value="1"/>
</dbReference>
<keyword evidence="2 6" id="KW-0808">Transferase</keyword>
<evidence type="ECO:0000256" key="5">
    <source>
        <dbReference type="ARBA" id="ARBA00047422"/>
    </source>
</evidence>
<dbReference type="OrthoDB" id="9813719at2"/>
<dbReference type="NCBIfam" id="TIGR00675">
    <property type="entry name" value="dcm"/>
    <property type="match status" value="1"/>
</dbReference>
<dbReference type="PANTHER" id="PTHR10629">
    <property type="entry name" value="CYTOSINE-SPECIFIC METHYLTRANSFERASE"/>
    <property type="match status" value="1"/>
</dbReference>
<evidence type="ECO:0000313" key="9">
    <source>
        <dbReference type="EMBL" id="ABL01443.1"/>
    </source>
</evidence>
<dbReference type="AlphaFoldDB" id="A0R876"/>
<dbReference type="InterPro" id="IPR029063">
    <property type="entry name" value="SAM-dependent_MTases_sf"/>
</dbReference>
<keyword evidence="10" id="KW-1185">Reference proteome</keyword>
<dbReference type="Gene3D" id="3.90.120.10">
    <property type="entry name" value="DNA Methylase, subunit A, domain 2"/>
    <property type="match status" value="1"/>
</dbReference>
<dbReference type="EMBL" id="CP000484">
    <property type="protein sequence ID" value="ABL01443.1"/>
    <property type="molecule type" value="Genomic_DNA"/>
</dbReference>
<dbReference type="HOGENOM" id="CLU_006958_2_1_7"/>